<dbReference type="PANTHER" id="PTHR12907">
    <property type="entry name" value="EGL NINE HOMOLOG-RELATED"/>
    <property type="match status" value="1"/>
</dbReference>
<keyword evidence="6" id="KW-1185">Reference proteome</keyword>
<evidence type="ECO:0000256" key="1">
    <source>
        <dbReference type="ARBA" id="ARBA00022896"/>
    </source>
</evidence>
<sequence length="345" mass="37395">MHVTLFLAAGMLDFSPICAGGLVVAPGWLPSRLASELRDDARALHARGLFRTSGLRDNTVAVGGPQVYDSRDRLVCNAAPDLPGNRAARDDFERRIDGLRQELCASLGLRSLRCAEQYYSIHGAGSRLDRHLDERHEDTKGERGWTAATRRSISWLLYLCEPGWGEPGGPGAGGELRAFCRSTAPGARCGAHDGDVQLGWLEGGRHDGAFEPVFLDSWVRAPDGGTPLSVLYRVARGEREALTPPFSAESGTWPLPTDGSGYGPMELESAFRAQLPERLRGRFRMTDTVDERCAVMSVAPLAGTLVLFDSAAVPHEVAPVLAGERVALAGWLHEPQQPFPDWFGA</sequence>
<keyword evidence="2" id="KW-0479">Metal-binding</keyword>
<organism evidence="5 6">
    <name type="scientific">Diacronema lutheri</name>
    <name type="common">Unicellular marine alga</name>
    <name type="synonym">Monochrysis lutheri</name>
    <dbReference type="NCBI Taxonomy" id="2081491"/>
    <lineage>
        <taxon>Eukaryota</taxon>
        <taxon>Haptista</taxon>
        <taxon>Haptophyta</taxon>
        <taxon>Pavlovophyceae</taxon>
        <taxon>Pavlovales</taxon>
        <taxon>Pavlovaceae</taxon>
        <taxon>Diacronema</taxon>
    </lineage>
</organism>
<evidence type="ECO:0000256" key="3">
    <source>
        <dbReference type="SAM" id="SignalP"/>
    </source>
</evidence>
<dbReference type="PROSITE" id="PS51471">
    <property type="entry name" value="FE2OG_OXY"/>
    <property type="match status" value="1"/>
</dbReference>
<dbReference type="GO" id="GO:0071456">
    <property type="term" value="P:cellular response to hypoxia"/>
    <property type="evidence" value="ECO:0007669"/>
    <property type="project" value="TreeGrafter"/>
</dbReference>
<gene>
    <name evidence="5" type="ORF">KFE25_003882</name>
</gene>
<evidence type="ECO:0000259" key="4">
    <source>
        <dbReference type="PROSITE" id="PS51471"/>
    </source>
</evidence>
<dbReference type="EMBL" id="JAGTXO010000015">
    <property type="protein sequence ID" value="KAG8463609.1"/>
    <property type="molecule type" value="Genomic_DNA"/>
</dbReference>
<feature type="domain" description="Fe2OG dioxygenase" evidence="4">
    <location>
        <begin position="110"/>
        <end position="334"/>
    </location>
</feature>
<comment type="similarity">
    <text evidence="2">Belongs to the iron/ascorbate-dependent oxidoreductase family.</text>
</comment>
<dbReference type="AlphaFoldDB" id="A0A8J5XNA2"/>
<reference evidence="5" key="1">
    <citation type="submission" date="2021-05" db="EMBL/GenBank/DDBJ databases">
        <title>The genome of the haptophyte Pavlova lutheri (Diacronema luteri, Pavlovales) - a model for lipid biosynthesis in eukaryotic algae.</title>
        <authorList>
            <person name="Hulatt C.J."/>
            <person name="Posewitz M.C."/>
        </authorList>
    </citation>
    <scope>NUCLEOTIDE SEQUENCE</scope>
    <source>
        <strain evidence="5">NIVA-4/92</strain>
    </source>
</reference>
<evidence type="ECO:0000256" key="2">
    <source>
        <dbReference type="RuleBase" id="RU003682"/>
    </source>
</evidence>
<feature type="chain" id="PRO_5035200686" description="Fe2OG dioxygenase domain-containing protein" evidence="3">
    <location>
        <begin position="20"/>
        <end position="345"/>
    </location>
</feature>
<proteinExistence type="inferred from homology"/>
<dbReference type="InterPro" id="IPR044862">
    <property type="entry name" value="Pro_4_hyd_alph_FE2OG_OXY"/>
</dbReference>
<feature type="signal peptide" evidence="3">
    <location>
        <begin position="1"/>
        <end position="19"/>
    </location>
</feature>
<dbReference type="GO" id="GO:0008198">
    <property type="term" value="F:ferrous iron binding"/>
    <property type="evidence" value="ECO:0007669"/>
    <property type="project" value="TreeGrafter"/>
</dbReference>
<dbReference type="InterPro" id="IPR005123">
    <property type="entry name" value="Oxoglu/Fe-dep_dioxygenase_dom"/>
</dbReference>
<evidence type="ECO:0000313" key="5">
    <source>
        <dbReference type="EMBL" id="KAG8463609.1"/>
    </source>
</evidence>
<name>A0A8J5XNA2_DIALT</name>
<dbReference type="GO" id="GO:0031543">
    <property type="term" value="F:peptidyl-proline dioxygenase activity"/>
    <property type="evidence" value="ECO:0007669"/>
    <property type="project" value="TreeGrafter"/>
</dbReference>
<keyword evidence="2" id="KW-0408">Iron</keyword>
<dbReference type="InterPro" id="IPR051559">
    <property type="entry name" value="HIF_prolyl_hydroxylases"/>
</dbReference>
<protein>
    <recommendedName>
        <fullName evidence="4">Fe2OG dioxygenase domain-containing protein</fullName>
    </recommendedName>
</protein>
<dbReference type="PANTHER" id="PTHR12907:SF26">
    <property type="entry name" value="HIF PROLYL HYDROXYLASE, ISOFORM C"/>
    <property type="match status" value="1"/>
</dbReference>
<keyword evidence="1" id="KW-0847">Vitamin C</keyword>
<accession>A0A8J5XNA2</accession>
<dbReference type="Gene3D" id="2.60.120.620">
    <property type="entry name" value="q2cbj1_9rhob like domain"/>
    <property type="match status" value="1"/>
</dbReference>
<dbReference type="Pfam" id="PF13640">
    <property type="entry name" value="2OG-FeII_Oxy_3"/>
    <property type="match status" value="1"/>
</dbReference>
<dbReference type="Proteomes" id="UP000751190">
    <property type="component" value="Unassembled WGS sequence"/>
</dbReference>
<keyword evidence="3" id="KW-0732">Signal</keyword>
<keyword evidence="2" id="KW-0560">Oxidoreductase</keyword>
<dbReference type="GO" id="GO:0031418">
    <property type="term" value="F:L-ascorbic acid binding"/>
    <property type="evidence" value="ECO:0007669"/>
    <property type="project" value="UniProtKB-KW"/>
</dbReference>
<evidence type="ECO:0000313" key="6">
    <source>
        <dbReference type="Proteomes" id="UP000751190"/>
    </source>
</evidence>
<dbReference type="OMA" id="DYSCIAN"/>
<dbReference type="OrthoDB" id="204385at2759"/>
<comment type="caution">
    <text evidence="5">The sequence shown here is derived from an EMBL/GenBank/DDBJ whole genome shotgun (WGS) entry which is preliminary data.</text>
</comment>